<feature type="region of interest" description="Disordered" evidence="6">
    <location>
        <begin position="14"/>
        <end position="87"/>
    </location>
</feature>
<evidence type="ECO:0000256" key="2">
    <source>
        <dbReference type="ARBA" id="ARBA00022737"/>
    </source>
</evidence>
<feature type="domain" description="C2H2-type" evidence="7">
    <location>
        <begin position="345"/>
        <end position="373"/>
    </location>
</feature>
<keyword evidence="3 5" id="KW-0863">Zinc-finger</keyword>
<sequence length="538" mass="63234">MSDQEETLVFNYIVEEQETPKDSCGKQDGSFDENQNSKRKSTRNSSKSPPRKRNNSNQSYKKKKLSRTPSATAKISKKKSQENGSIQKNWNCDNVTVKIETVDDDIPETNNAQTTLNTPDGETVEIKREPIETDTQLKSESHSEAEENTKKRKQSINNLMKLKNSPSKDSNGEPPLETTKVVDLKSHCKMPVKTIFKCNQCLYVGNSKANLERHTLIHMDPNDILWYKCMDCDYKSKYESQLKSHSLIHKNPDEIQYFQCPHCELKCIRKHNLNHHIKSIHADRVNNLQCAECSYTTFSKERLVAHLKMHSKEVFMCHLCKFVTKRKEYLENHIKIKHTEVDRPFPCDTCSYKGKTRRELDRHYNRMHNKEQLRVYQCNHCEFNSIYKKNLEFHLLHMHQNSKGFQKFICGHCEKEFAYKNGLKTHIVRIHLKLTDEDWHKCQECEYKCKDVNTLKRHIKRNHGAPRLNCKQCSFATNRQKSMIAHMKTHEVSEDQILKCSECPYRIIQSVSFLYHMKVVHGKPISTKDVNKYYVKKE</sequence>
<accession>A0ABD1ESN9</accession>
<name>A0ABD1ESN9_HYPHA</name>
<feature type="domain" description="C2H2-type" evidence="7">
    <location>
        <begin position="288"/>
        <end position="315"/>
    </location>
</feature>
<evidence type="ECO:0000256" key="4">
    <source>
        <dbReference type="ARBA" id="ARBA00022833"/>
    </source>
</evidence>
<keyword evidence="1" id="KW-0479">Metal-binding</keyword>
<dbReference type="AlphaFoldDB" id="A0ABD1ESN9"/>
<dbReference type="PROSITE" id="PS50157">
    <property type="entry name" value="ZINC_FINGER_C2H2_2"/>
    <property type="match status" value="5"/>
</dbReference>
<evidence type="ECO:0000256" key="1">
    <source>
        <dbReference type="ARBA" id="ARBA00022723"/>
    </source>
</evidence>
<evidence type="ECO:0000259" key="7">
    <source>
        <dbReference type="PROSITE" id="PS50157"/>
    </source>
</evidence>
<dbReference type="SUPFAM" id="SSF57667">
    <property type="entry name" value="beta-beta-alpha zinc fingers"/>
    <property type="match status" value="4"/>
</dbReference>
<reference evidence="8 9" key="1">
    <citation type="submission" date="2024-05" db="EMBL/GenBank/DDBJ databases">
        <title>Genetic variation in Jamaican populations of the coffee berry borer (Hypothenemus hampei).</title>
        <authorList>
            <person name="Errbii M."/>
            <person name="Myrie A."/>
        </authorList>
    </citation>
    <scope>NUCLEOTIDE SEQUENCE [LARGE SCALE GENOMIC DNA]</scope>
    <source>
        <strain evidence="8">JA-Hopewell-2020-01-JO</strain>
        <tissue evidence="8">Whole body</tissue>
    </source>
</reference>
<feature type="compositionally biased region" description="Basic residues" evidence="6">
    <location>
        <begin position="49"/>
        <end position="66"/>
    </location>
</feature>
<evidence type="ECO:0000313" key="8">
    <source>
        <dbReference type="EMBL" id="KAL1501774.1"/>
    </source>
</evidence>
<evidence type="ECO:0000313" key="9">
    <source>
        <dbReference type="Proteomes" id="UP001566132"/>
    </source>
</evidence>
<dbReference type="InterPro" id="IPR036236">
    <property type="entry name" value="Znf_C2H2_sf"/>
</dbReference>
<dbReference type="EMBL" id="JBDJPC010000005">
    <property type="protein sequence ID" value="KAL1501774.1"/>
    <property type="molecule type" value="Genomic_DNA"/>
</dbReference>
<dbReference type="InterPro" id="IPR013087">
    <property type="entry name" value="Znf_C2H2_type"/>
</dbReference>
<dbReference type="Gene3D" id="3.30.160.60">
    <property type="entry name" value="Classic Zinc Finger"/>
    <property type="match status" value="5"/>
</dbReference>
<dbReference type="PROSITE" id="PS00028">
    <property type="entry name" value="ZINC_FINGER_C2H2_1"/>
    <property type="match status" value="4"/>
</dbReference>
<feature type="region of interest" description="Disordered" evidence="6">
    <location>
        <begin position="103"/>
        <end position="176"/>
    </location>
</feature>
<keyword evidence="2" id="KW-0677">Repeat</keyword>
<feature type="domain" description="C2H2-type" evidence="7">
    <location>
        <begin position="408"/>
        <end position="431"/>
    </location>
</feature>
<gene>
    <name evidence="8" type="ORF">ABEB36_007039</name>
</gene>
<dbReference type="Proteomes" id="UP001566132">
    <property type="component" value="Unassembled WGS sequence"/>
</dbReference>
<dbReference type="PANTHER" id="PTHR24403:SF67">
    <property type="entry name" value="FI01116P-RELATED"/>
    <property type="match status" value="1"/>
</dbReference>
<organism evidence="8 9">
    <name type="scientific">Hypothenemus hampei</name>
    <name type="common">Coffee berry borer</name>
    <dbReference type="NCBI Taxonomy" id="57062"/>
    <lineage>
        <taxon>Eukaryota</taxon>
        <taxon>Metazoa</taxon>
        <taxon>Ecdysozoa</taxon>
        <taxon>Arthropoda</taxon>
        <taxon>Hexapoda</taxon>
        <taxon>Insecta</taxon>
        <taxon>Pterygota</taxon>
        <taxon>Neoptera</taxon>
        <taxon>Endopterygota</taxon>
        <taxon>Coleoptera</taxon>
        <taxon>Polyphaga</taxon>
        <taxon>Cucujiformia</taxon>
        <taxon>Curculionidae</taxon>
        <taxon>Scolytinae</taxon>
        <taxon>Hypothenemus</taxon>
    </lineage>
</organism>
<feature type="compositionally biased region" description="Basic and acidic residues" evidence="6">
    <location>
        <begin position="124"/>
        <end position="149"/>
    </location>
</feature>
<feature type="domain" description="C2H2-type" evidence="7">
    <location>
        <begin position="196"/>
        <end position="223"/>
    </location>
</feature>
<proteinExistence type="predicted"/>
<feature type="compositionally biased region" description="Polar residues" evidence="6">
    <location>
        <begin position="108"/>
        <end position="120"/>
    </location>
</feature>
<feature type="domain" description="C2H2-type" evidence="7">
    <location>
        <begin position="227"/>
        <end position="254"/>
    </location>
</feature>
<evidence type="ECO:0000256" key="3">
    <source>
        <dbReference type="ARBA" id="ARBA00022771"/>
    </source>
</evidence>
<comment type="caution">
    <text evidence="8">The sequence shown here is derived from an EMBL/GenBank/DDBJ whole genome shotgun (WGS) entry which is preliminary data.</text>
</comment>
<dbReference type="InterPro" id="IPR050688">
    <property type="entry name" value="Zinc_finger/UBP_domain"/>
</dbReference>
<protein>
    <recommendedName>
        <fullName evidence="7">C2H2-type domain-containing protein</fullName>
    </recommendedName>
</protein>
<dbReference type="SMART" id="SM00355">
    <property type="entry name" value="ZnF_C2H2"/>
    <property type="match status" value="11"/>
</dbReference>
<evidence type="ECO:0000256" key="5">
    <source>
        <dbReference type="PROSITE-ProRule" id="PRU00042"/>
    </source>
</evidence>
<evidence type="ECO:0000256" key="6">
    <source>
        <dbReference type="SAM" id="MobiDB-lite"/>
    </source>
</evidence>
<keyword evidence="4" id="KW-0862">Zinc</keyword>
<dbReference type="GO" id="GO:0008270">
    <property type="term" value="F:zinc ion binding"/>
    <property type="evidence" value="ECO:0007669"/>
    <property type="project" value="UniProtKB-KW"/>
</dbReference>
<keyword evidence="9" id="KW-1185">Reference proteome</keyword>
<dbReference type="PANTHER" id="PTHR24403">
    <property type="entry name" value="ZINC FINGER PROTEIN"/>
    <property type="match status" value="1"/>
</dbReference>